<protein>
    <submittedName>
        <fullName evidence="1">Chitosanase</fullName>
    </submittedName>
</protein>
<dbReference type="SUPFAM" id="SSF53955">
    <property type="entry name" value="Lysozyme-like"/>
    <property type="match status" value="1"/>
</dbReference>
<dbReference type="GO" id="GO:0016977">
    <property type="term" value="F:chitosanase activity"/>
    <property type="evidence" value="ECO:0007669"/>
    <property type="project" value="InterPro"/>
</dbReference>
<organism evidence="1 2">
    <name type="scientific">Clostridium beijerinckii</name>
    <name type="common">Clostridium MP</name>
    <dbReference type="NCBI Taxonomy" id="1520"/>
    <lineage>
        <taxon>Bacteria</taxon>
        <taxon>Bacillati</taxon>
        <taxon>Bacillota</taxon>
        <taxon>Clostridia</taxon>
        <taxon>Eubacteriales</taxon>
        <taxon>Clostridiaceae</taxon>
        <taxon>Clostridium</taxon>
    </lineage>
</organism>
<comment type="caution">
    <text evidence="1">The sequence shown here is derived from an EMBL/GenBank/DDBJ whole genome shotgun (WGS) entry which is preliminary data.</text>
</comment>
<sequence>MKRNSRHLTSLVLLGIVTFSSLSTYFNMSTVTAKADTVNSTISDEKGGTYWLTKEQKHRAEELTSVFENSTTELDYAYGENLGDGRGITCGRAGFCTGTGDAILVVKKYTDKRPGNILSKYLPALTELENNRIQTKHDQEDVSCLDKIGNFISDWATAAKDPDFRAIQDSVVDELYYIPSAKKADLLGLKLPLSRAELYDAIIQHGNEQNDLDSIDSLIARATEISGGTPRSNVDEKVWLDNFLNIRKACLSYCYKEGSREEWADSFGRVDVFKKLVKDENYYLDKSITIEGTNWDGMVVP</sequence>
<gene>
    <name evidence="1" type="ORF">HGI39_15665</name>
</gene>
<dbReference type="InterPro" id="IPR023346">
    <property type="entry name" value="Lysozyme-like_dom_sf"/>
</dbReference>
<dbReference type="AlphaFoldDB" id="A0AAW3WAU3"/>
<dbReference type="InterPro" id="IPR000400">
    <property type="entry name" value="Glyco_hydro_46"/>
</dbReference>
<evidence type="ECO:0000313" key="2">
    <source>
        <dbReference type="Proteomes" id="UP001194098"/>
    </source>
</evidence>
<evidence type="ECO:0000313" key="1">
    <source>
        <dbReference type="EMBL" id="MBC2476110.1"/>
    </source>
</evidence>
<reference evidence="1" key="1">
    <citation type="submission" date="2020-04" db="EMBL/GenBank/DDBJ databases">
        <authorList>
            <person name="Brown S."/>
        </authorList>
    </citation>
    <scope>NUCLEOTIDE SEQUENCE</scope>
    <source>
        <strain evidence="1">DJ015</strain>
    </source>
</reference>
<dbReference type="Pfam" id="PF01374">
    <property type="entry name" value="Glyco_hydro_46"/>
    <property type="match status" value="1"/>
</dbReference>
<dbReference type="GO" id="GO:0005576">
    <property type="term" value="C:extracellular region"/>
    <property type="evidence" value="ECO:0007669"/>
    <property type="project" value="InterPro"/>
</dbReference>
<dbReference type="Proteomes" id="UP001194098">
    <property type="component" value="Unassembled WGS sequence"/>
</dbReference>
<dbReference type="EMBL" id="JABAGV010000043">
    <property type="protein sequence ID" value="MBC2476110.1"/>
    <property type="molecule type" value="Genomic_DNA"/>
</dbReference>
<name>A0AAW3WAU3_CLOBE</name>
<dbReference type="CDD" id="cd00978">
    <property type="entry name" value="chitosanase_GH46"/>
    <property type="match status" value="1"/>
</dbReference>
<dbReference type="InterPro" id="IPR023099">
    <property type="entry name" value="Glyco_hydro_46_N"/>
</dbReference>
<dbReference type="Gene3D" id="1.20.141.10">
    <property type="entry name" value="Chitosanase, subunit A, domain 1"/>
    <property type="match status" value="1"/>
</dbReference>
<dbReference type="GO" id="GO:0005975">
    <property type="term" value="P:carbohydrate metabolic process"/>
    <property type="evidence" value="ECO:0007669"/>
    <property type="project" value="InterPro"/>
</dbReference>
<reference evidence="1" key="2">
    <citation type="journal article" date="2022" name="Nat. Biotechnol.">
        <title>Carbon-negative production of acetone and isopropanol by gas fermentation at industrial pilot scale.</title>
        <authorList>
            <person name="Liew F.E."/>
            <person name="Nogle R."/>
            <person name="Abdalla T."/>
            <person name="Rasor B.J."/>
            <person name="Canter C."/>
            <person name="Jensen R.O."/>
            <person name="Wang L."/>
            <person name="Strutz J."/>
            <person name="Chirania P."/>
            <person name="De Tissera S."/>
            <person name="Mueller A.P."/>
            <person name="Ruan Z."/>
            <person name="Gao A."/>
            <person name="Tran L."/>
            <person name="Engle N.L."/>
            <person name="Bromley J.C."/>
            <person name="Daniell J."/>
            <person name="Conrado R."/>
            <person name="Tschaplinski T.J."/>
            <person name="Giannone R.J."/>
            <person name="Hettich R.L."/>
            <person name="Karim A.S."/>
            <person name="Simpson S.D."/>
            <person name="Brown S.D."/>
            <person name="Leang C."/>
            <person name="Jewett M.C."/>
            <person name="Kopke M."/>
        </authorList>
    </citation>
    <scope>NUCLEOTIDE SEQUENCE</scope>
    <source>
        <strain evidence="1">DJ015</strain>
    </source>
</reference>
<dbReference type="Gene3D" id="3.30.386.10">
    <property type="entry name" value="Chitosanase, subunit A, domain 2"/>
    <property type="match status" value="1"/>
</dbReference>
<dbReference type="RefSeq" id="WP_171780092.1">
    <property type="nucleotide sequence ID" value="NZ_JABAGV010000043.1"/>
</dbReference>
<accession>A0AAW3WAU3</accession>
<proteinExistence type="predicted"/>